<dbReference type="InterPro" id="IPR016195">
    <property type="entry name" value="Pol/histidinol_Pase-like"/>
</dbReference>
<dbReference type="CDD" id="cd07438">
    <property type="entry name" value="PHP_HisPPase_AMP"/>
    <property type="match status" value="1"/>
</dbReference>
<organism evidence="2 3">
    <name type="scientific">Aerophobetes bacterium</name>
    <dbReference type="NCBI Taxonomy" id="2030807"/>
    <lineage>
        <taxon>Bacteria</taxon>
        <taxon>Candidatus Aerophobota</taxon>
    </lineage>
</organism>
<dbReference type="GO" id="GO:0035312">
    <property type="term" value="F:5'-3' DNA exonuclease activity"/>
    <property type="evidence" value="ECO:0007669"/>
    <property type="project" value="TreeGrafter"/>
</dbReference>
<feature type="domain" description="Polymerase/histidinol phosphatase N-terminal" evidence="1">
    <location>
        <begin position="4"/>
        <end position="69"/>
    </location>
</feature>
<dbReference type="InterPro" id="IPR003141">
    <property type="entry name" value="Pol/His_phosphatase_N"/>
</dbReference>
<dbReference type="AlphaFoldDB" id="A0A523W2K1"/>
<protein>
    <submittedName>
        <fullName evidence="2">PHP domain-containing protein</fullName>
    </submittedName>
</protein>
<reference evidence="2 3" key="1">
    <citation type="submission" date="2019-03" db="EMBL/GenBank/DDBJ databases">
        <title>Metabolic potential of uncultured bacteria and archaea associated with petroleum seepage in deep-sea sediments.</title>
        <authorList>
            <person name="Dong X."/>
            <person name="Hubert C."/>
        </authorList>
    </citation>
    <scope>NUCLEOTIDE SEQUENCE [LARGE SCALE GENOMIC DNA]</scope>
    <source>
        <strain evidence="2">E29_bin52</strain>
    </source>
</reference>
<dbReference type="Gene3D" id="3.20.20.140">
    <property type="entry name" value="Metal-dependent hydrolases"/>
    <property type="match status" value="1"/>
</dbReference>
<dbReference type="Pfam" id="PF02811">
    <property type="entry name" value="PHP"/>
    <property type="match status" value="1"/>
</dbReference>
<dbReference type="PANTHER" id="PTHR42924:SF3">
    <property type="entry name" value="POLYMERASE_HISTIDINOL PHOSPHATASE N-TERMINAL DOMAIN-CONTAINING PROTEIN"/>
    <property type="match status" value="1"/>
</dbReference>
<dbReference type="InterPro" id="IPR004013">
    <property type="entry name" value="PHP_dom"/>
</dbReference>
<proteinExistence type="predicted"/>
<dbReference type="Gene3D" id="1.10.150.650">
    <property type="match status" value="1"/>
</dbReference>
<gene>
    <name evidence="2" type="ORF">E3J48_05805</name>
</gene>
<evidence type="ECO:0000259" key="1">
    <source>
        <dbReference type="SMART" id="SM00481"/>
    </source>
</evidence>
<dbReference type="EMBL" id="SOIZ01000257">
    <property type="protein sequence ID" value="TET61256.1"/>
    <property type="molecule type" value="Genomic_DNA"/>
</dbReference>
<dbReference type="SUPFAM" id="SSF89550">
    <property type="entry name" value="PHP domain-like"/>
    <property type="match status" value="1"/>
</dbReference>
<evidence type="ECO:0000313" key="3">
    <source>
        <dbReference type="Proteomes" id="UP000319130"/>
    </source>
</evidence>
<evidence type="ECO:0000313" key="2">
    <source>
        <dbReference type="EMBL" id="TET61256.1"/>
    </source>
</evidence>
<dbReference type="GO" id="GO:0004534">
    <property type="term" value="F:5'-3' RNA exonuclease activity"/>
    <property type="evidence" value="ECO:0007669"/>
    <property type="project" value="TreeGrafter"/>
</dbReference>
<comment type="caution">
    <text evidence="2">The sequence shown here is derived from an EMBL/GenBank/DDBJ whole genome shotgun (WGS) entry which is preliminary data.</text>
</comment>
<dbReference type="SMART" id="SM00481">
    <property type="entry name" value="POLIIIAc"/>
    <property type="match status" value="1"/>
</dbReference>
<dbReference type="Proteomes" id="UP000319130">
    <property type="component" value="Unassembled WGS sequence"/>
</dbReference>
<accession>A0A523W2K1</accession>
<dbReference type="InterPro" id="IPR052018">
    <property type="entry name" value="PHP_domain"/>
</dbReference>
<dbReference type="PANTHER" id="PTHR42924">
    <property type="entry name" value="EXONUCLEASE"/>
    <property type="match status" value="1"/>
</dbReference>
<sequence>MARIDLHIHTIYSDGTYTPEEVVRKAKDLDLVAISITDHDSVDGLEEAIRVAEKLEMEVVPGVEMSTDLGTDEIHILGYYLDWKDGVFLSKLRGFQKARARRNRKLVQRLEDLGMGLDYDEVKKLNPRGVISRLHIAILMVKSGYVRSIGAAFEQWLNPGKPAYVTRLKASPFQMIRLISDLGGIPVFGHPHLSRRDDLIPDFIKAGLRGVEAYHSAHNGRVVEHYKSIAQRYNLLVTGGSDCHGEAKDEVLMGKMNVPASLLVELKKARDNVGRS</sequence>
<name>A0A523W2K1_UNCAE</name>